<dbReference type="AlphaFoldDB" id="A0A1A9I2N6"/>
<keyword evidence="1" id="KW-0472">Membrane</keyword>
<dbReference type="RefSeq" id="WP_067755430.1">
    <property type="nucleotide sequence ID" value="NZ_CP015772.1"/>
</dbReference>
<evidence type="ECO:0000256" key="1">
    <source>
        <dbReference type="SAM" id="Phobius"/>
    </source>
</evidence>
<evidence type="ECO:0000313" key="3">
    <source>
        <dbReference type="Proteomes" id="UP000077667"/>
    </source>
</evidence>
<keyword evidence="3" id="KW-1185">Reference proteome</keyword>
<protein>
    <submittedName>
        <fullName evidence="2">Cytochrome C oxidase Cbb3</fullName>
    </submittedName>
</protein>
<sequence>MKFVNYLEKISGVGIYPLLSLLLFTIVFVLVVLYAMRASNETIAEMENLPLDEKKGL</sequence>
<feature type="transmembrane region" description="Helical" evidence="1">
    <location>
        <begin position="15"/>
        <end position="36"/>
    </location>
</feature>
<reference evidence="2 3" key="1">
    <citation type="submission" date="2016-05" db="EMBL/GenBank/DDBJ databases">
        <title>Niabella ginsenosidivorans BS26 whole genome sequencing.</title>
        <authorList>
            <person name="Im W.T."/>
            <person name="Siddiqi M.Z."/>
        </authorList>
    </citation>
    <scope>NUCLEOTIDE SEQUENCE [LARGE SCALE GENOMIC DNA]</scope>
    <source>
        <strain evidence="2 3">BS26</strain>
    </source>
</reference>
<organism evidence="2 3">
    <name type="scientific">Niabella ginsenosidivorans</name>
    <dbReference type="NCBI Taxonomy" id="1176587"/>
    <lineage>
        <taxon>Bacteria</taxon>
        <taxon>Pseudomonadati</taxon>
        <taxon>Bacteroidota</taxon>
        <taxon>Chitinophagia</taxon>
        <taxon>Chitinophagales</taxon>
        <taxon>Chitinophagaceae</taxon>
        <taxon>Niabella</taxon>
    </lineage>
</organism>
<dbReference type="KEGG" id="nia:A8C56_10335"/>
<dbReference type="STRING" id="1176587.A8C56_10335"/>
<gene>
    <name evidence="2" type="ORF">A8C56_10335</name>
</gene>
<evidence type="ECO:0000313" key="2">
    <source>
        <dbReference type="EMBL" id="ANH81329.1"/>
    </source>
</evidence>
<keyword evidence="1" id="KW-1133">Transmembrane helix</keyword>
<keyword evidence="1" id="KW-0812">Transmembrane</keyword>
<dbReference type="EMBL" id="CP015772">
    <property type="protein sequence ID" value="ANH81329.1"/>
    <property type="molecule type" value="Genomic_DNA"/>
</dbReference>
<name>A0A1A9I2N6_9BACT</name>
<proteinExistence type="predicted"/>
<dbReference type="Proteomes" id="UP000077667">
    <property type="component" value="Chromosome"/>
</dbReference>
<accession>A0A1A9I2N6</accession>